<sequence length="160" mass="17541">MRGLKKEAHVKTIKSYSRAAGHNEKGAPWVGGARKREQRPAQFMRQRISSVRMSAPDRDERRRCTCTQTGHQPAGADAALYEGKKKAQDGAKQRENFENSSPSKVVQCYMLGQSDTGSKPGLCQKKSVAEDAKQALVSQVGYASCRGCVTIHLRGVCSQD</sequence>
<gene>
    <name evidence="2" type="ORF">A9F13_15g00077</name>
</gene>
<comment type="caution">
    <text evidence="2">The sequence shown here is derived from an EMBL/GenBank/DDBJ whole genome shotgun (WGS) entry which is preliminary data.</text>
</comment>
<feature type="compositionally biased region" description="Basic and acidic residues" evidence="1">
    <location>
        <begin position="1"/>
        <end position="10"/>
    </location>
</feature>
<evidence type="ECO:0000313" key="3">
    <source>
        <dbReference type="Proteomes" id="UP000195602"/>
    </source>
</evidence>
<dbReference type="Proteomes" id="UP000195602">
    <property type="component" value="Unassembled WGS sequence"/>
</dbReference>
<evidence type="ECO:0000313" key="2">
    <source>
        <dbReference type="EMBL" id="OVF07040.1"/>
    </source>
</evidence>
<organism evidence="2 3">
    <name type="scientific">Clavispora lusitaniae</name>
    <name type="common">Candida lusitaniae</name>
    <dbReference type="NCBI Taxonomy" id="36911"/>
    <lineage>
        <taxon>Eukaryota</taxon>
        <taxon>Fungi</taxon>
        <taxon>Dikarya</taxon>
        <taxon>Ascomycota</taxon>
        <taxon>Saccharomycotina</taxon>
        <taxon>Pichiomycetes</taxon>
        <taxon>Metschnikowiaceae</taxon>
        <taxon>Clavispora</taxon>
    </lineage>
</organism>
<dbReference type="AlphaFoldDB" id="A0AA91T0H6"/>
<evidence type="ECO:0000256" key="1">
    <source>
        <dbReference type="SAM" id="MobiDB-lite"/>
    </source>
</evidence>
<proteinExistence type="predicted"/>
<feature type="region of interest" description="Disordered" evidence="1">
    <location>
        <begin position="1"/>
        <end position="75"/>
    </location>
</feature>
<name>A0AA91T0H6_CLALS</name>
<reference evidence="2 3" key="1">
    <citation type="submission" date="2017-04" db="EMBL/GenBank/DDBJ databases">
        <title>Draft genome of the yeast Clavispora lusitaniae type strain CBS 6936.</title>
        <authorList>
            <person name="Durrens P."/>
            <person name="Klopp C."/>
            <person name="Biteau N."/>
            <person name="Fitton-Ouhabi V."/>
            <person name="Dementhon K."/>
            <person name="Accoceberry I."/>
            <person name="Sherman D.J."/>
            <person name="Noel T."/>
        </authorList>
    </citation>
    <scope>NUCLEOTIDE SEQUENCE [LARGE SCALE GENOMIC DNA]</scope>
    <source>
        <strain evidence="2 3">CBS 6936</strain>
    </source>
</reference>
<accession>A0AA91T0H6</accession>
<dbReference type="KEGG" id="clus:A9F13_15g00077"/>
<protein>
    <submittedName>
        <fullName evidence="2">Uncharacterized protein</fullName>
    </submittedName>
</protein>
<dbReference type="EMBL" id="LYUB02000015">
    <property type="protein sequence ID" value="OVF07040.1"/>
    <property type="molecule type" value="Genomic_DNA"/>
</dbReference>